<dbReference type="Pfam" id="PF13857">
    <property type="entry name" value="Ank_5"/>
    <property type="match status" value="1"/>
</dbReference>
<dbReference type="InterPro" id="IPR051637">
    <property type="entry name" value="Ank_repeat_dom-contain_49"/>
</dbReference>
<dbReference type="Pfam" id="PF12796">
    <property type="entry name" value="Ank_2"/>
    <property type="match status" value="1"/>
</dbReference>
<accession>A0A8K0SWS6</accession>
<dbReference type="PANTHER" id="PTHR24180">
    <property type="entry name" value="CYCLIN-DEPENDENT KINASE INHIBITOR 2C-RELATED"/>
    <property type="match status" value="1"/>
</dbReference>
<dbReference type="Gene3D" id="1.25.40.20">
    <property type="entry name" value="Ankyrin repeat-containing domain"/>
    <property type="match status" value="2"/>
</dbReference>
<protein>
    <recommendedName>
        <fullName evidence="6">Fungal N-terminal domain-containing protein</fullName>
    </recommendedName>
</protein>
<reference evidence="4" key="1">
    <citation type="journal article" date="2021" name="Nat. Commun.">
        <title>Genetic determinants of endophytism in the Arabidopsis root mycobiome.</title>
        <authorList>
            <person name="Mesny F."/>
            <person name="Miyauchi S."/>
            <person name="Thiergart T."/>
            <person name="Pickel B."/>
            <person name="Atanasova L."/>
            <person name="Karlsson M."/>
            <person name="Huettel B."/>
            <person name="Barry K.W."/>
            <person name="Haridas S."/>
            <person name="Chen C."/>
            <person name="Bauer D."/>
            <person name="Andreopoulos W."/>
            <person name="Pangilinan J."/>
            <person name="LaButti K."/>
            <person name="Riley R."/>
            <person name="Lipzen A."/>
            <person name="Clum A."/>
            <person name="Drula E."/>
            <person name="Henrissat B."/>
            <person name="Kohler A."/>
            <person name="Grigoriev I.V."/>
            <person name="Martin F.M."/>
            <person name="Hacquard S."/>
        </authorList>
    </citation>
    <scope>NUCLEOTIDE SEQUENCE</scope>
    <source>
        <strain evidence="4">MPI-CAGE-CH-0235</strain>
    </source>
</reference>
<evidence type="ECO:0000256" key="2">
    <source>
        <dbReference type="ARBA" id="ARBA00023043"/>
    </source>
</evidence>
<evidence type="ECO:0008006" key="6">
    <source>
        <dbReference type="Google" id="ProtNLM"/>
    </source>
</evidence>
<dbReference type="InterPro" id="IPR002110">
    <property type="entry name" value="Ankyrin_rpt"/>
</dbReference>
<dbReference type="EMBL" id="JAGPNK010000004">
    <property type="protein sequence ID" value="KAH7323085.1"/>
    <property type="molecule type" value="Genomic_DNA"/>
</dbReference>
<feature type="repeat" description="ANK" evidence="3">
    <location>
        <begin position="501"/>
        <end position="533"/>
    </location>
</feature>
<dbReference type="AlphaFoldDB" id="A0A8K0SWS6"/>
<feature type="repeat" description="ANK" evidence="3">
    <location>
        <begin position="665"/>
        <end position="697"/>
    </location>
</feature>
<organism evidence="4 5">
    <name type="scientific">Stachybotrys elegans</name>
    <dbReference type="NCBI Taxonomy" id="80388"/>
    <lineage>
        <taxon>Eukaryota</taxon>
        <taxon>Fungi</taxon>
        <taxon>Dikarya</taxon>
        <taxon>Ascomycota</taxon>
        <taxon>Pezizomycotina</taxon>
        <taxon>Sordariomycetes</taxon>
        <taxon>Hypocreomycetidae</taxon>
        <taxon>Hypocreales</taxon>
        <taxon>Stachybotryaceae</taxon>
        <taxon>Stachybotrys</taxon>
    </lineage>
</organism>
<comment type="caution">
    <text evidence="4">The sequence shown here is derived from an EMBL/GenBank/DDBJ whole genome shotgun (WGS) entry which is preliminary data.</text>
</comment>
<evidence type="ECO:0000256" key="3">
    <source>
        <dbReference type="PROSITE-ProRule" id="PRU00023"/>
    </source>
</evidence>
<dbReference type="SUPFAM" id="SSF48403">
    <property type="entry name" value="Ankyrin repeat"/>
    <property type="match status" value="1"/>
</dbReference>
<dbReference type="PROSITE" id="PS50088">
    <property type="entry name" value="ANK_REPEAT"/>
    <property type="match status" value="2"/>
</dbReference>
<dbReference type="OrthoDB" id="3200163at2759"/>
<keyword evidence="5" id="KW-1185">Reference proteome</keyword>
<proteinExistence type="predicted"/>
<keyword evidence="2 3" id="KW-0040">ANK repeat</keyword>
<evidence type="ECO:0000256" key="1">
    <source>
        <dbReference type="ARBA" id="ARBA00022737"/>
    </source>
</evidence>
<dbReference type="PANTHER" id="PTHR24180:SF45">
    <property type="entry name" value="POLY [ADP-RIBOSE] POLYMERASE TANKYRASE"/>
    <property type="match status" value="1"/>
</dbReference>
<keyword evidence="1" id="KW-0677">Repeat</keyword>
<dbReference type="InterPro" id="IPR036770">
    <property type="entry name" value="Ankyrin_rpt-contain_sf"/>
</dbReference>
<dbReference type="Proteomes" id="UP000813444">
    <property type="component" value="Unassembled WGS sequence"/>
</dbReference>
<gene>
    <name evidence="4" type="ORF">B0I35DRAFT_192968</name>
</gene>
<dbReference type="PROSITE" id="PS50297">
    <property type="entry name" value="ANK_REP_REGION"/>
    <property type="match status" value="2"/>
</dbReference>
<dbReference type="SMART" id="SM00248">
    <property type="entry name" value="ANK"/>
    <property type="match status" value="4"/>
</dbReference>
<name>A0A8K0SWS6_9HYPO</name>
<sequence length="1045" mass="117553">MAELVGLVSGAAGLTSLAITMASGADKLRKAYNKSGVLPDEVKALAEDVDFLRSSLDGLTRVQTSTSSESPELIYCRNRLQAVASALNGIPNIVSQEPVAGKTKEQLTRLKRMRHYKALDDIKVLVVDAKQSITLAILCHRLKTMPLPLLDSPTTPEADGAQPNPIVANTTGQILQDDSHIHYMVLPRRRSMPSLCTRRGCTCRCHTTGMVTNRFWSFEYTPLSIMLGNCDDRKCNGRRYRISFRVAMSQLGLPWAVTAGFTMQSEARGLSLYPSLNAQRVVKYTSPGFKLLHELKWHIIEIDEFVVRFRELWRNNPGMKYHVNPAGQGYIEYLLKCDGATPSWCKLGDELKFAQLLDVLVREFDMTEALENAKCSIMYCSISFGTKNSRETKRAVLDKMIELGYCPGDPNPRDWPLGETTLLTASPLTVLDPYFGGTSAFQYDIINRPDKALKTLRRSSDFDQSTNFLGQTPLHIAVAEQESLVLPLLKAGHPVDARSFHGLTPLDYAAMTGNIEVAQHLIRHGASLTDNGRKLFQLALDHNQAHFPLEVIDHVKNKSPLGSKFPSELAESCCDLIAVLNIFGHSNEQSALALEAILPLLRDIDIKLGPDDQFVNENLCHIGNSRRFAIAGGNTNHLLHYNWPVRLANMIMERGYSNLNARNRTGATALMYAASNGQIELVTYYISQGADISLQDEMGWNALDYALRAWAERGSSGTSAFPALQQVVDVLLSAGLNPGHPTQGLNFCSSLRTSFFCFLSCHLDHSMRWYSFFDVATEWLSLLKSMDKKNLAKLTLLSLLKRGRTYLRRDDDTYCFCQRSESEICGIWTTEDGKEIDFATLSVDELTEQWMHQLLEYHLSFLQTKGVVKTWSSILDEWDGTTIRYPRMRMWPGFTVTMDIERDRFHVTHLAHLVIPLIALVRIAVLLQLDWSRWKSKDWSDRNASLLSLVGVPISGSFGGQLDPQDGSKSLDDKVQQVYDRRLRWILAIQDAMNIPLGYLVKGMRNGLYHTLEWMHGLEGQSIFEKVDEVMEQFHESRSRLLLGR</sequence>
<evidence type="ECO:0000313" key="5">
    <source>
        <dbReference type="Proteomes" id="UP000813444"/>
    </source>
</evidence>
<evidence type="ECO:0000313" key="4">
    <source>
        <dbReference type="EMBL" id="KAH7323085.1"/>
    </source>
</evidence>